<sequence length="115" mass="12231">MCPPGHVGEGQESCLGSLGLMVVWLAARDASVVTFNGQLRWQMGLVSAVPPPGYESNAMNGTMTICLGVYNGLWVGRQWRSQHTGRGKGNEGGVAHRMDAMGCDGKARQGEARRG</sequence>
<keyword evidence="3" id="KW-1185">Reference proteome</keyword>
<protein>
    <submittedName>
        <fullName evidence="2">Uncharacterized protein</fullName>
    </submittedName>
</protein>
<evidence type="ECO:0000313" key="2">
    <source>
        <dbReference type="EMBL" id="OWT43426.1"/>
    </source>
</evidence>
<dbReference type="AlphaFoldDB" id="A0A219ARL8"/>
<evidence type="ECO:0000256" key="1">
    <source>
        <dbReference type="SAM" id="MobiDB-lite"/>
    </source>
</evidence>
<dbReference type="GeneID" id="33936398"/>
<reference evidence="2 3" key="1">
    <citation type="journal article" date="2016" name="PLoS Pathog.">
        <title>Biosynthesis of antibiotic leucinostatins in bio-control fungus Purpureocillium lilacinum and their inhibition on phytophthora revealed by genome mining.</title>
        <authorList>
            <person name="Wang G."/>
            <person name="Liu Z."/>
            <person name="Lin R."/>
            <person name="Li E."/>
            <person name="Mao Z."/>
            <person name="Ling J."/>
            <person name="Yang Y."/>
            <person name="Yin W.B."/>
            <person name="Xie B."/>
        </authorList>
    </citation>
    <scope>NUCLEOTIDE SEQUENCE [LARGE SCALE GENOMIC DNA]</scope>
    <source>
        <strain evidence="2">170</strain>
    </source>
</reference>
<accession>A0A219ARL8</accession>
<dbReference type="KEGG" id="pchm:VFPPC_17425"/>
<name>A0A219ARL8_METCM</name>
<evidence type="ECO:0000313" key="3">
    <source>
        <dbReference type="Proteomes" id="UP000078397"/>
    </source>
</evidence>
<dbReference type="Proteomes" id="UP000078397">
    <property type="component" value="Unassembled WGS sequence"/>
</dbReference>
<gene>
    <name evidence="2" type="ORF">VFPPC_17425</name>
</gene>
<proteinExistence type="predicted"/>
<feature type="compositionally biased region" description="Basic and acidic residues" evidence="1">
    <location>
        <begin position="94"/>
        <end position="115"/>
    </location>
</feature>
<comment type="caution">
    <text evidence="2">The sequence shown here is derived from an EMBL/GenBank/DDBJ whole genome shotgun (WGS) entry which is preliminary data.</text>
</comment>
<dbReference type="EMBL" id="LSBJ02000001">
    <property type="protein sequence ID" value="OWT43426.1"/>
    <property type="molecule type" value="Genomic_DNA"/>
</dbReference>
<organism evidence="2 3">
    <name type="scientific">Pochonia chlamydosporia 170</name>
    <dbReference type="NCBI Taxonomy" id="1380566"/>
    <lineage>
        <taxon>Eukaryota</taxon>
        <taxon>Fungi</taxon>
        <taxon>Dikarya</taxon>
        <taxon>Ascomycota</taxon>
        <taxon>Pezizomycotina</taxon>
        <taxon>Sordariomycetes</taxon>
        <taxon>Hypocreomycetidae</taxon>
        <taxon>Hypocreales</taxon>
        <taxon>Clavicipitaceae</taxon>
        <taxon>Pochonia</taxon>
    </lineage>
</organism>
<feature type="region of interest" description="Disordered" evidence="1">
    <location>
        <begin position="82"/>
        <end position="115"/>
    </location>
</feature>
<dbReference type="RefSeq" id="XP_022285848.1">
    <property type="nucleotide sequence ID" value="XM_022429135.1"/>
</dbReference>